<dbReference type="EMBL" id="PREZ01000009">
    <property type="protein sequence ID" value="PPA68816.1"/>
    <property type="molecule type" value="Genomic_DNA"/>
</dbReference>
<proteinExistence type="predicted"/>
<accession>A0A2S5G756</accession>
<gene>
    <name evidence="3" type="ORF">C4B60_19190</name>
    <name evidence="4" type="ORF">C4B60_19620</name>
</gene>
<dbReference type="RefSeq" id="WP_104059702.1">
    <property type="nucleotide sequence ID" value="NZ_PREZ01000009.1"/>
</dbReference>
<dbReference type="OrthoDB" id="1701949at2"/>
<evidence type="ECO:0000256" key="1">
    <source>
        <dbReference type="SAM" id="SignalP"/>
    </source>
</evidence>
<dbReference type="InterPro" id="IPR011438">
    <property type="entry name" value="DUF1541"/>
</dbReference>
<dbReference type="Pfam" id="PF07563">
    <property type="entry name" value="DUF1541"/>
    <property type="match status" value="2"/>
</dbReference>
<comment type="caution">
    <text evidence="4">The sequence shown here is derived from an EMBL/GenBank/DDBJ whole genome shotgun (WGS) entry which is preliminary data.</text>
</comment>
<keyword evidence="1" id="KW-0732">Signal</keyword>
<evidence type="ECO:0000313" key="4">
    <source>
        <dbReference type="EMBL" id="PPA68816.1"/>
    </source>
</evidence>
<dbReference type="EMBL" id="PREZ01000009">
    <property type="protein sequence ID" value="PPA68810.1"/>
    <property type="molecule type" value="Genomic_DNA"/>
</dbReference>
<feature type="chain" id="PRO_5044579783" description="DUF1541 domain-containing protein" evidence="1">
    <location>
        <begin position="23"/>
        <end position="210"/>
    </location>
</feature>
<feature type="domain" description="DUF1541" evidence="2">
    <location>
        <begin position="155"/>
        <end position="204"/>
    </location>
</feature>
<feature type="domain" description="DUF1541" evidence="2">
    <location>
        <begin position="90"/>
        <end position="141"/>
    </location>
</feature>
<evidence type="ECO:0000259" key="2">
    <source>
        <dbReference type="Pfam" id="PF07563"/>
    </source>
</evidence>
<dbReference type="Proteomes" id="UP000239047">
    <property type="component" value="Unassembled WGS sequence"/>
</dbReference>
<sequence>MIVKKNKLLMGALAFTLSAMLAACGGNDDEMGSGDMNENMDENMEENMDDMDHMDESDSMEGMDHSGMEMSGSGEIPEGLEEAENPTFEVGDTAIITEAHMEGMEGAEATIVGAYDTVTYSISYDPTNGGERVEDHKWIIHEEITDAADEPYVEGDEVQVEADHMEGMDGATATIDSVEETTVYMIDFTLESGEEVTNHKWVTERELSAE</sequence>
<keyword evidence="5" id="KW-1185">Reference proteome</keyword>
<dbReference type="AlphaFoldDB" id="A0A2S5G756"/>
<dbReference type="PROSITE" id="PS51257">
    <property type="entry name" value="PROKAR_LIPOPROTEIN"/>
    <property type="match status" value="1"/>
</dbReference>
<organism evidence="4 5">
    <name type="scientific">Jeotgalibacillus proteolyticus</name>
    <dbReference type="NCBI Taxonomy" id="2082395"/>
    <lineage>
        <taxon>Bacteria</taxon>
        <taxon>Bacillati</taxon>
        <taxon>Bacillota</taxon>
        <taxon>Bacilli</taxon>
        <taxon>Bacillales</taxon>
        <taxon>Caryophanaceae</taxon>
        <taxon>Jeotgalibacillus</taxon>
    </lineage>
</organism>
<name>A0A2S5G756_9BACL</name>
<evidence type="ECO:0000313" key="3">
    <source>
        <dbReference type="EMBL" id="PPA68810.1"/>
    </source>
</evidence>
<dbReference type="Gene3D" id="2.30.30.1210">
    <property type="entry name" value="Domain of unknown function DUF1541"/>
    <property type="match status" value="1"/>
</dbReference>
<feature type="signal peptide" evidence="1">
    <location>
        <begin position="1"/>
        <end position="22"/>
    </location>
</feature>
<reference evidence="4 5" key="1">
    <citation type="submission" date="2018-02" db="EMBL/GenBank/DDBJ databases">
        <title>Jeotgalibacillus proteolyticum sp. nov. a protease producing bacterium isolated from ocean sediments of Laizhou Bay.</title>
        <authorList>
            <person name="Li Y."/>
        </authorList>
    </citation>
    <scope>NUCLEOTIDE SEQUENCE [LARGE SCALE GENOMIC DNA]</scope>
    <source>
        <strain evidence="4 5">22-7</strain>
    </source>
</reference>
<protein>
    <recommendedName>
        <fullName evidence="2">DUF1541 domain-containing protein</fullName>
    </recommendedName>
</protein>
<evidence type="ECO:0000313" key="5">
    <source>
        <dbReference type="Proteomes" id="UP000239047"/>
    </source>
</evidence>